<evidence type="ECO:0000313" key="1">
    <source>
        <dbReference type="EMBL" id="KAH3879516.1"/>
    </source>
</evidence>
<reference evidence="1" key="1">
    <citation type="journal article" date="2019" name="bioRxiv">
        <title>The Genome of the Zebra Mussel, Dreissena polymorpha: A Resource for Invasive Species Research.</title>
        <authorList>
            <person name="McCartney M.A."/>
            <person name="Auch B."/>
            <person name="Kono T."/>
            <person name="Mallez S."/>
            <person name="Zhang Y."/>
            <person name="Obille A."/>
            <person name="Becker A."/>
            <person name="Abrahante J.E."/>
            <person name="Garbe J."/>
            <person name="Badalamenti J.P."/>
            <person name="Herman A."/>
            <person name="Mangelson H."/>
            <person name="Liachko I."/>
            <person name="Sullivan S."/>
            <person name="Sone E.D."/>
            <person name="Koren S."/>
            <person name="Silverstein K.A.T."/>
            <person name="Beckman K.B."/>
            <person name="Gohl D.M."/>
        </authorList>
    </citation>
    <scope>NUCLEOTIDE SEQUENCE</scope>
    <source>
        <strain evidence="1">Duluth1</strain>
        <tissue evidence="1">Whole animal</tissue>
    </source>
</reference>
<reference evidence="1" key="2">
    <citation type="submission" date="2020-11" db="EMBL/GenBank/DDBJ databases">
        <authorList>
            <person name="McCartney M.A."/>
            <person name="Auch B."/>
            <person name="Kono T."/>
            <person name="Mallez S."/>
            <person name="Becker A."/>
            <person name="Gohl D.M."/>
            <person name="Silverstein K.A.T."/>
            <person name="Koren S."/>
            <person name="Bechman K.B."/>
            <person name="Herman A."/>
            <person name="Abrahante J.E."/>
            <person name="Garbe J."/>
        </authorList>
    </citation>
    <scope>NUCLEOTIDE SEQUENCE</scope>
    <source>
        <strain evidence="1">Duluth1</strain>
        <tissue evidence="1">Whole animal</tissue>
    </source>
</reference>
<comment type="caution">
    <text evidence="1">The sequence shown here is derived from an EMBL/GenBank/DDBJ whole genome shotgun (WGS) entry which is preliminary data.</text>
</comment>
<evidence type="ECO:0000313" key="2">
    <source>
        <dbReference type="Proteomes" id="UP000828390"/>
    </source>
</evidence>
<dbReference type="AlphaFoldDB" id="A0A9D4MND9"/>
<dbReference type="Proteomes" id="UP000828390">
    <property type="component" value="Unassembled WGS sequence"/>
</dbReference>
<accession>A0A9D4MND9</accession>
<name>A0A9D4MND9_DREPO</name>
<gene>
    <name evidence="1" type="ORF">DPMN_003419</name>
</gene>
<proteinExistence type="predicted"/>
<protein>
    <submittedName>
        <fullName evidence="1">Uncharacterized protein</fullName>
    </submittedName>
</protein>
<keyword evidence="2" id="KW-1185">Reference proteome</keyword>
<dbReference type="EMBL" id="JAIWYP010000001">
    <property type="protein sequence ID" value="KAH3879516.1"/>
    <property type="molecule type" value="Genomic_DNA"/>
</dbReference>
<organism evidence="1 2">
    <name type="scientific">Dreissena polymorpha</name>
    <name type="common">Zebra mussel</name>
    <name type="synonym">Mytilus polymorpha</name>
    <dbReference type="NCBI Taxonomy" id="45954"/>
    <lineage>
        <taxon>Eukaryota</taxon>
        <taxon>Metazoa</taxon>
        <taxon>Spiralia</taxon>
        <taxon>Lophotrochozoa</taxon>
        <taxon>Mollusca</taxon>
        <taxon>Bivalvia</taxon>
        <taxon>Autobranchia</taxon>
        <taxon>Heteroconchia</taxon>
        <taxon>Euheterodonta</taxon>
        <taxon>Imparidentia</taxon>
        <taxon>Neoheterodontei</taxon>
        <taxon>Myida</taxon>
        <taxon>Dreissenoidea</taxon>
        <taxon>Dreissenidae</taxon>
        <taxon>Dreissena</taxon>
    </lineage>
</organism>
<sequence>MYFRIACLEEPDLSFRAPVRRQSSRCTWMTCGLLGLGSLLHLGGCWGSDGSSDSGISHFDDVVFSDRMIENRLPKSLYVK</sequence>